<name>A0ABZ3H7A0_9BACT</name>
<dbReference type="InterPro" id="IPR010499">
    <property type="entry name" value="AraC_E-bd"/>
</dbReference>
<dbReference type="InterPro" id="IPR011256">
    <property type="entry name" value="Reg_factor_effector_dom_sf"/>
</dbReference>
<keyword evidence="6" id="KW-1185">Reference proteome</keyword>
<dbReference type="Proteomes" id="UP001447842">
    <property type="component" value="Chromosome"/>
</dbReference>
<keyword evidence="2" id="KW-0238">DNA-binding</keyword>
<dbReference type="PROSITE" id="PS00041">
    <property type="entry name" value="HTH_ARAC_FAMILY_1"/>
    <property type="match status" value="1"/>
</dbReference>
<dbReference type="SMART" id="SM00871">
    <property type="entry name" value="AraC_E_bind"/>
    <property type="match status" value="1"/>
</dbReference>
<dbReference type="EMBL" id="CP147920">
    <property type="protein sequence ID" value="XAU14415.1"/>
    <property type="molecule type" value="Genomic_DNA"/>
</dbReference>
<dbReference type="RefSeq" id="WP_345972148.1">
    <property type="nucleotide sequence ID" value="NZ_CP147920.1"/>
</dbReference>
<dbReference type="InterPro" id="IPR029442">
    <property type="entry name" value="GyrI-like"/>
</dbReference>
<dbReference type="PRINTS" id="PR00032">
    <property type="entry name" value="HTHARAC"/>
</dbReference>
<dbReference type="Pfam" id="PF12833">
    <property type="entry name" value="HTH_18"/>
    <property type="match status" value="1"/>
</dbReference>
<proteinExistence type="predicted"/>
<dbReference type="InterPro" id="IPR018060">
    <property type="entry name" value="HTH_AraC"/>
</dbReference>
<dbReference type="InterPro" id="IPR050908">
    <property type="entry name" value="SmbC-like"/>
</dbReference>
<gene>
    <name evidence="5" type="ORF">WCY31_09155</name>
</gene>
<dbReference type="PANTHER" id="PTHR40055:SF1">
    <property type="entry name" value="TRANSCRIPTIONAL REGULATOR YGIV-RELATED"/>
    <property type="match status" value="1"/>
</dbReference>
<accession>A0ABZ3H7A0</accession>
<dbReference type="SUPFAM" id="SSF55136">
    <property type="entry name" value="Probable bacterial effector-binding domain"/>
    <property type="match status" value="1"/>
</dbReference>
<evidence type="ECO:0000313" key="5">
    <source>
        <dbReference type="EMBL" id="XAU14415.1"/>
    </source>
</evidence>
<evidence type="ECO:0000256" key="1">
    <source>
        <dbReference type="ARBA" id="ARBA00023015"/>
    </source>
</evidence>
<reference evidence="5 6" key="1">
    <citation type="submission" date="2024-03" db="EMBL/GenBank/DDBJ databases">
        <title>Sulfurimonas sp. HSL3-1.</title>
        <authorList>
            <person name="Wang S."/>
        </authorList>
    </citation>
    <scope>NUCLEOTIDE SEQUENCE [LARGE SCALE GENOMIC DNA]</scope>
    <source>
        <strain evidence="5 6">HSL3-1</strain>
    </source>
</reference>
<dbReference type="Gene3D" id="1.10.10.60">
    <property type="entry name" value="Homeodomain-like"/>
    <property type="match status" value="2"/>
</dbReference>
<dbReference type="InterPro" id="IPR018062">
    <property type="entry name" value="HTH_AraC-typ_CS"/>
</dbReference>
<protein>
    <submittedName>
        <fullName evidence="5">AraC family transcriptional regulator</fullName>
    </submittedName>
</protein>
<keyword evidence="3" id="KW-0804">Transcription</keyword>
<dbReference type="Gene3D" id="3.20.80.10">
    <property type="entry name" value="Regulatory factor, effector binding domain"/>
    <property type="match status" value="1"/>
</dbReference>
<dbReference type="PROSITE" id="PS01124">
    <property type="entry name" value="HTH_ARAC_FAMILY_2"/>
    <property type="match status" value="1"/>
</dbReference>
<organism evidence="5 6">
    <name type="scientific">Sulfurimonas diazotrophicus</name>
    <dbReference type="NCBI Taxonomy" id="3131939"/>
    <lineage>
        <taxon>Bacteria</taxon>
        <taxon>Pseudomonadati</taxon>
        <taxon>Campylobacterota</taxon>
        <taxon>Epsilonproteobacteria</taxon>
        <taxon>Campylobacterales</taxon>
        <taxon>Sulfurimonadaceae</taxon>
        <taxon>Sulfurimonas</taxon>
    </lineage>
</organism>
<dbReference type="PANTHER" id="PTHR40055">
    <property type="entry name" value="TRANSCRIPTIONAL REGULATOR YGIV-RELATED"/>
    <property type="match status" value="1"/>
</dbReference>
<keyword evidence="1" id="KW-0805">Transcription regulation</keyword>
<dbReference type="SUPFAM" id="SSF46689">
    <property type="entry name" value="Homeodomain-like"/>
    <property type="match status" value="2"/>
</dbReference>
<evidence type="ECO:0000256" key="2">
    <source>
        <dbReference type="ARBA" id="ARBA00023125"/>
    </source>
</evidence>
<dbReference type="Pfam" id="PF06445">
    <property type="entry name" value="GyrI-like"/>
    <property type="match status" value="1"/>
</dbReference>
<evidence type="ECO:0000256" key="3">
    <source>
        <dbReference type="ARBA" id="ARBA00023163"/>
    </source>
</evidence>
<sequence length="291" mass="33893">MKKETLRHHAHIVNDALYYIYRHIDSPITLEVLAERNRTSVYHFHRIFKEVTGRNFYDTLQSIRLQKAANLLIVNKKEKVSMIAQQCGYSTHSAFIRAFRQRYALTPTQWREGGYLAFSRENIRYSDNVPRIASNFTGLKPAIVKMPAIRVAYIRHRGYNRSIADVWQRLYAYAVEHGLEQARQIGLHHDNPSIVPLEECAYVAAIEIPDDFEVSGSVSSFVIPSSLCARFTMQGRYGEVPNLIRYIYHTWLPESGFEAKTLPPYVVYRRNHFLEADERFDLDFYLPVSVI</sequence>
<dbReference type="InterPro" id="IPR020449">
    <property type="entry name" value="Tscrpt_reg_AraC-type_HTH"/>
</dbReference>
<feature type="domain" description="HTH araC/xylS-type" evidence="4">
    <location>
        <begin position="14"/>
        <end position="113"/>
    </location>
</feature>
<evidence type="ECO:0000259" key="4">
    <source>
        <dbReference type="PROSITE" id="PS01124"/>
    </source>
</evidence>
<dbReference type="InterPro" id="IPR009057">
    <property type="entry name" value="Homeodomain-like_sf"/>
</dbReference>
<dbReference type="SMART" id="SM00342">
    <property type="entry name" value="HTH_ARAC"/>
    <property type="match status" value="1"/>
</dbReference>
<evidence type="ECO:0000313" key="6">
    <source>
        <dbReference type="Proteomes" id="UP001447842"/>
    </source>
</evidence>